<keyword evidence="3" id="KW-1185">Reference proteome</keyword>
<evidence type="ECO:0000256" key="1">
    <source>
        <dbReference type="SAM" id="MobiDB-lite"/>
    </source>
</evidence>
<feature type="compositionally biased region" description="Basic and acidic residues" evidence="1">
    <location>
        <begin position="19"/>
        <end position="58"/>
    </location>
</feature>
<reference evidence="2" key="1">
    <citation type="submission" date="2023-03" db="EMBL/GenBank/DDBJ databases">
        <title>Massive genome expansion in bonnet fungi (Mycena s.s.) driven by repeated elements and novel gene families across ecological guilds.</title>
        <authorList>
            <consortium name="Lawrence Berkeley National Laboratory"/>
            <person name="Harder C.B."/>
            <person name="Miyauchi S."/>
            <person name="Viragh M."/>
            <person name="Kuo A."/>
            <person name="Thoen E."/>
            <person name="Andreopoulos B."/>
            <person name="Lu D."/>
            <person name="Skrede I."/>
            <person name="Drula E."/>
            <person name="Henrissat B."/>
            <person name="Morin E."/>
            <person name="Kohler A."/>
            <person name="Barry K."/>
            <person name="LaButti K."/>
            <person name="Morin E."/>
            <person name="Salamov A."/>
            <person name="Lipzen A."/>
            <person name="Mereny Z."/>
            <person name="Hegedus B."/>
            <person name="Baldrian P."/>
            <person name="Stursova M."/>
            <person name="Weitz H."/>
            <person name="Taylor A."/>
            <person name="Grigoriev I.V."/>
            <person name="Nagy L.G."/>
            <person name="Martin F."/>
            <person name="Kauserud H."/>
        </authorList>
    </citation>
    <scope>NUCLEOTIDE SEQUENCE</scope>
    <source>
        <strain evidence="2">CBHHK200</strain>
    </source>
</reference>
<name>A0AAD6RYE6_9AGAR</name>
<feature type="compositionally biased region" description="Low complexity" evidence="1">
    <location>
        <begin position="1"/>
        <end position="10"/>
    </location>
</feature>
<sequence length="308" mass="33461">MPVEAAATAGDDGGTIAVEAEKKTRHYLEYPTPRRDHSVTRQRREGDKQSGRQKRGSDEEYEPNGTRRLCGTYGGDAEGLSVVKGIKGNRYSLELRAAGEDGITLRRAGRELLRSWRQVVSGESLEGNRKRLKWKAGSGGIDGQTPLSSYHSTHRTHTVTFNLENAHHTATFNLENAPMPPVHTEKQAGAAKEDSAKEDSAVDATKPRTRSNTKATTTPAAKKAVKKTSKRAKGASRSVPVDDGTEEAPGAPRGRSRQRATATAIGDRPAPRPRPRARRREGEADTTDTQPDAALLDSALIRCTRVQP</sequence>
<organism evidence="2 3">
    <name type="scientific">Mycena alexandri</name>
    <dbReference type="NCBI Taxonomy" id="1745969"/>
    <lineage>
        <taxon>Eukaryota</taxon>
        <taxon>Fungi</taxon>
        <taxon>Dikarya</taxon>
        <taxon>Basidiomycota</taxon>
        <taxon>Agaricomycotina</taxon>
        <taxon>Agaricomycetes</taxon>
        <taxon>Agaricomycetidae</taxon>
        <taxon>Agaricales</taxon>
        <taxon>Marasmiineae</taxon>
        <taxon>Mycenaceae</taxon>
        <taxon>Mycena</taxon>
    </lineage>
</organism>
<feature type="compositionally biased region" description="Basic residues" evidence="1">
    <location>
        <begin position="223"/>
        <end position="234"/>
    </location>
</feature>
<evidence type="ECO:0000313" key="2">
    <source>
        <dbReference type="EMBL" id="KAJ7017625.1"/>
    </source>
</evidence>
<feature type="compositionally biased region" description="Low complexity" evidence="1">
    <location>
        <begin position="213"/>
        <end position="222"/>
    </location>
</feature>
<comment type="caution">
    <text evidence="2">The sequence shown here is derived from an EMBL/GenBank/DDBJ whole genome shotgun (WGS) entry which is preliminary data.</text>
</comment>
<feature type="region of interest" description="Disordered" evidence="1">
    <location>
        <begin position="1"/>
        <end position="72"/>
    </location>
</feature>
<proteinExistence type="predicted"/>
<gene>
    <name evidence="2" type="ORF">C8F04DRAFT_1200233</name>
</gene>
<dbReference type="EMBL" id="JARJCM010000392">
    <property type="protein sequence ID" value="KAJ7017625.1"/>
    <property type="molecule type" value="Genomic_DNA"/>
</dbReference>
<dbReference type="AlphaFoldDB" id="A0AAD6RYE6"/>
<dbReference type="Proteomes" id="UP001218188">
    <property type="component" value="Unassembled WGS sequence"/>
</dbReference>
<protein>
    <submittedName>
        <fullName evidence="2">Uncharacterized protein</fullName>
    </submittedName>
</protein>
<feature type="compositionally biased region" description="Basic and acidic residues" evidence="1">
    <location>
        <begin position="183"/>
        <end position="200"/>
    </location>
</feature>
<feature type="region of interest" description="Disordered" evidence="1">
    <location>
        <begin position="174"/>
        <end position="308"/>
    </location>
</feature>
<accession>A0AAD6RYE6</accession>
<evidence type="ECO:0000313" key="3">
    <source>
        <dbReference type="Proteomes" id="UP001218188"/>
    </source>
</evidence>